<dbReference type="InterPro" id="IPR029058">
    <property type="entry name" value="AB_hydrolase_fold"/>
</dbReference>
<keyword evidence="2" id="KW-0378">Hydrolase</keyword>
<dbReference type="InterPro" id="IPR050266">
    <property type="entry name" value="AB_hydrolase_sf"/>
</dbReference>
<keyword evidence="3" id="KW-1185">Reference proteome</keyword>
<dbReference type="InterPro" id="IPR000073">
    <property type="entry name" value="AB_hydrolase_1"/>
</dbReference>
<dbReference type="GO" id="GO:0016787">
    <property type="term" value="F:hydrolase activity"/>
    <property type="evidence" value="ECO:0007669"/>
    <property type="project" value="UniProtKB-KW"/>
</dbReference>
<organism evidence="2 3">
    <name type="scientific">Paracoccus broussonetiae</name>
    <dbReference type="NCBI Taxonomy" id="3075834"/>
    <lineage>
        <taxon>Bacteria</taxon>
        <taxon>Pseudomonadati</taxon>
        <taxon>Pseudomonadota</taxon>
        <taxon>Alphaproteobacteria</taxon>
        <taxon>Rhodobacterales</taxon>
        <taxon>Paracoccaceae</taxon>
        <taxon>Paracoccus</taxon>
    </lineage>
</organism>
<evidence type="ECO:0000259" key="1">
    <source>
        <dbReference type="Pfam" id="PF00561"/>
    </source>
</evidence>
<sequence>MPGKTPLLLMHGLLSSRHGWQLNIEALRSHFRLVFAELPGHGEAAGCTEPARLHPDALVAALEEARQRLQIARWHLCGLSFGAGLTLRYALRHPGAVLSQIWTNGNRALADPPDAALLAADEARCQRLATQGVDALRQESFHPRHGRRFPPELRDRLSADADGVDIPSVIALTRHCLPDLSVRAQFGRTAVPTLLINGRLESRFQPVRDLATRLLPICEVADLRGGHAINIEQPEAFNEAALKFLRRHDLADAPLG</sequence>
<dbReference type="PANTHER" id="PTHR43798">
    <property type="entry name" value="MONOACYLGLYCEROL LIPASE"/>
    <property type="match status" value="1"/>
</dbReference>
<dbReference type="SUPFAM" id="SSF53474">
    <property type="entry name" value="alpha/beta-Hydrolases"/>
    <property type="match status" value="1"/>
</dbReference>
<feature type="domain" description="AB hydrolase-1" evidence="1">
    <location>
        <begin position="6"/>
        <end position="109"/>
    </location>
</feature>
<reference evidence="3" key="1">
    <citation type="submission" date="2023-07" db="EMBL/GenBank/DDBJ databases">
        <title>Characterization of two Paracoccaceae strains isolated from Phycosphere and proposal of Xinfangfangia lacusdiani sp. nov.</title>
        <authorList>
            <person name="Deng Y."/>
            <person name="Zhang Y.Q."/>
        </authorList>
    </citation>
    <scope>NUCLEOTIDE SEQUENCE [LARGE SCALE GENOMIC DNA]</scope>
    <source>
        <strain evidence="3">CPCC 101403</strain>
    </source>
</reference>
<comment type="caution">
    <text evidence="2">The sequence shown here is derived from an EMBL/GenBank/DDBJ whole genome shotgun (WGS) entry which is preliminary data.</text>
</comment>
<gene>
    <name evidence="2" type="ORF">RM190_20315</name>
</gene>
<dbReference type="RefSeq" id="WP_311761307.1">
    <property type="nucleotide sequence ID" value="NZ_JAVRQI010000019.1"/>
</dbReference>
<dbReference type="EMBL" id="JAVRQI010000019">
    <property type="protein sequence ID" value="MDT1064219.1"/>
    <property type="molecule type" value="Genomic_DNA"/>
</dbReference>
<accession>A0ABU3EIZ4</accession>
<name>A0ABU3EIZ4_9RHOB</name>
<dbReference type="Gene3D" id="3.40.50.1820">
    <property type="entry name" value="alpha/beta hydrolase"/>
    <property type="match status" value="1"/>
</dbReference>
<protein>
    <submittedName>
        <fullName evidence="2">Alpha/beta hydrolase</fullName>
    </submittedName>
</protein>
<dbReference type="Proteomes" id="UP001251085">
    <property type="component" value="Unassembled WGS sequence"/>
</dbReference>
<evidence type="ECO:0000313" key="3">
    <source>
        <dbReference type="Proteomes" id="UP001251085"/>
    </source>
</evidence>
<dbReference type="Pfam" id="PF00561">
    <property type="entry name" value="Abhydrolase_1"/>
    <property type="match status" value="1"/>
</dbReference>
<proteinExistence type="predicted"/>
<evidence type="ECO:0000313" key="2">
    <source>
        <dbReference type="EMBL" id="MDT1064219.1"/>
    </source>
</evidence>